<proteinExistence type="inferred from homology"/>
<evidence type="ECO:0000313" key="3">
    <source>
        <dbReference type="Proteomes" id="UP000014139"/>
    </source>
</evidence>
<protein>
    <submittedName>
        <fullName evidence="2">Polyphosphate glucokinase</fullName>
    </submittedName>
</protein>
<accession>R1I1U2</accession>
<dbReference type="PATRIC" id="fig|1292037.4.peg.829"/>
<dbReference type="PANTHER" id="PTHR18964">
    <property type="entry name" value="ROK (REPRESSOR, ORF, KINASE) FAMILY"/>
    <property type="match status" value="1"/>
</dbReference>
<dbReference type="EMBL" id="AOUO01000044">
    <property type="protein sequence ID" value="EOD69800.1"/>
    <property type="molecule type" value="Genomic_DNA"/>
</dbReference>
<gene>
    <name evidence="2" type="ORF">H480_04252</name>
</gene>
<keyword evidence="2" id="KW-0808">Transferase</keyword>
<dbReference type="SUPFAM" id="SSF53067">
    <property type="entry name" value="Actin-like ATPase domain"/>
    <property type="match status" value="1"/>
</dbReference>
<name>R1I1U2_9PSEU</name>
<keyword evidence="2" id="KW-0418">Kinase</keyword>
<comment type="similarity">
    <text evidence="1">Belongs to the ROK (NagC/XylR) family.</text>
</comment>
<comment type="caution">
    <text evidence="2">The sequence shown here is derived from an EMBL/GenBank/DDBJ whole genome shotgun (WGS) entry which is preliminary data.</text>
</comment>
<dbReference type="Gene3D" id="3.30.420.40">
    <property type="match status" value="2"/>
</dbReference>
<reference evidence="2 3" key="1">
    <citation type="submission" date="2013-02" db="EMBL/GenBank/DDBJ databases">
        <title>Draft genome sequence of Amycolatopsis vancoresmycina strain DSM 44592T.</title>
        <authorList>
            <person name="Kumar S."/>
            <person name="Kaur N."/>
            <person name="Kaur C."/>
            <person name="Raghava G.P.S."/>
            <person name="Mayilraj S."/>
        </authorList>
    </citation>
    <scope>NUCLEOTIDE SEQUENCE [LARGE SCALE GENOMIC DNA]</scope>
    <source>
        <strain evidence="2 3">DSM 44592</strain>
    </source>
</reference>
<dbReference type="InterPro" id="IPR000600">
    <property type="entry name" value="ROK"/>
</dbReference>
<dbReference type="CDD" id="cd24058">
    <property type="entry name" value="ASKHA_NBD_ROK_PPGK"/>
    <property type="match status" value="1"/>
</dbReference>
<sequence>MEATRRGFGIDIGGSGIKGALVDLEKGQLIGDRIRIETPKPSTPSAVADVVHDVVTQAGWDGPVGVTLPPPSAVADVVHDVVTQAGWDGPVGVTLPAVVKKGVAHTAANIDKQWIGTDADALFAKRLGRSVDQIAMLNDADAAGMAEIRFGDPVARKGVTALLTFGTGIGSAVFQDGKLVPNTEFGHLEIDGHDAEKRAAASVKDNEGLSYPEWAKRVHRYLTVLENLIWPDLFIVGGGVSKKAEKWVPLLDIRTPVLVATLQNNAGIVGAAAAAAEGIQH</sequence>
<dbReference type="InterPro" id="IPR043129">
    <property type="entry name" value="ATPase_NBD"/>
</dbReference>
<organism evidence="2 3">
    <name type="scientific">Amycolatopsis vancoresmycina DSM 44592</name>
    <dbReference type="NCBI Taxonomy" id="1292037"/>
    <lineage>
        <taxon>Bacteria</taxon>
        <taxon>Bacillati</taxon>
        <taxon>Actinomycetota</taxon>
        <taxon>Actinomycetes</taxon>
        <taxon>Pseudonocardiales</taxon>
        <taxon>Pseudonocardiaceae</taxon>
        <taxon>Amycolatopsis</taxon>
    </lineage>
</organism>
<keyword evidence="3" id="KW-1185">Reference proteome</keyword>
<evidence type="ECO:0000256" key="1">
    <source>
        <dbReference type="ARBA" id="ARBA00006479"/>
    </source>
</evidence>
<evidence type="ECO:0000313" key="2">
    <source>
        <dbReference type="EMBL" id="EOD69800.1"/>
    </source>
</evidence>
<dbReference type="GO" id="GO:0016301">
    <property type="term" value="F:kinase activity"/>
    <property type="evidence" value="ECO:0007669"/>
    <property type="project" value="UniProtKB-KW"/>
</dbReference>
<dbReference type="NCBIfam" id="NF045942">
    <property type="entry name" value="PolPhglucPhase"/>
    <property type="match status" value="1"/>
</dbReference>
<dbReference type="Pfam" id="PF00480">
    <property type="entry name" value="ROK"/>
    <property type="match status" value="1"/>
</dbReference>
<dbReference type="eggNOG" id="COG1940">
    <property type="taxonomic scope" value="Bacteria"/>
</dbReference>
<dbReference type="PANTHER" id="PTHR18964:SF146">
    <property type="entry name" value="POLYPHOSPHATE GLUCOKINASE"/>
    <property type="match status" value="1"/>
</dbReference>
<dbReference type="AlphaFoldDB" id="R1I1U2"/>
<dbReference type="Proteomes" id="UP000014139">
    <property type="component" value="Unassembled WGS sequence"/>
</dbReference>